<gene>
    <name evidence="3" type="ORF">ASEP1449_LOCUS928</name>
</gene>
<reference evidence="3" key="1">
    <citation type="submission" date="2021-01" db="EMBL/GenBank/DDBJ databases">
        <authorList>
            <person name="Corre E."/>
            <person name="Pelletier E."/>
            <person name="Niang G."/>
            <person name="Scheremetjew M."/>
            <person name="Finn R."/>
            <person name="Kale V."/>
            <person name="Holt S."/>
            <person name="Cochrane G."/>
            <person name="Meng A."/>
            <person name="Brown T."/>
            <person name="Cohen L."/>
        </authorList>
    </citation>
    <scope>NUCLEOTIDE SEQUENCE</scope>
    <source>
        <strain evidence="3">CCMP2084</strain>
    </source>
</reference>
<evidence type="ECO:0000256" key="2">
    <source>
        <dbReference type="SAM" id="SignalP"/>
    </source>
</evidence>
<sequence length="171" mass="19745">MKQILVVLFLCAVTSTRGVAFEGRRFPYEWGLHRGFIDEHDGAGMEEVKELLPKKQPEKKVKKEKKMKKDDTPKVDSTNDFEDAEEAIFQAVERVEKAFVHAVEEEVNSIYHEIPHKEKGSRRKFDLERSEEEATASIQRVEDRIQGAITNSTNNDDVNKCIEDMMNGFQE</sequence>
<name>A0A7S2U5W5_9STRA</name>
<accession>A0A7S2U5W5</accession>
<organism evidence="3">
    <name type="scientific">Attheya septentrionalis</name>
    <dbReference type="NCBI Taxonomy" id="420275"/>
    <lineage>
        <taxon>Eukaryota</taxon>
        <taxon>Sar</taxon>
        <taxon>Stramenopiles</taxon>
        <taxon>Ochrophyta</taxon>
        <taxon>Bacillariophyta</taxon>
        <taxon>Coscinodiscophyceae</taxon>
        <taxon>Chaetocerotophycidae</taxon>
        <taxon>Chaetocerotales</taxon>
        <taxon>Attheyaceae</taxon>
        <taxon>Attheya</taxon>
    </lineage>
</organism>
<keyword evidence="2" id="KW-0732">Signal</keyword>
<feature type="region of interest" description="Disordered" evidence="1">
    <location>
        <begin position="53"/>
        <end position="79"/>
    </location>
</feature>
<feature type="compositionally biased region" description="Basic and acidic residues" evidence="1">
    <location>
        <begin position="53"/>
        <end position="74"/>
    </location>
</feature>
<feature type="chain" id="PRO_5030724309" evidence="2">
    <location>
        <begin position="19"/>
        <end position="171"/>
    </location>
</feature>
<evidence type="ECO:0000313" key="3">
    <source>
        <dbReference type="EMBL" id="CAD9809106.1"/>
    </source>
</evidence>
<feature type="signal peptide" evidence="2">
    <location>
        <begin position="1"/>
        <end position="18"/>
    </location>
</feature>
<dbReference type="EMBL" id="HBHQ01001471">
    <property type="protein sequence ID" value="CAD9809106.1"/>
    <property type="molecule type" value="Transcribed_RNA"/>
</dbReference>
<evidence type="ECO:0000256" key="1">
    <source>
        <dbReference type="SAM" id="MobiDB-lite"/>
    </source>
</evidence>
<protein>
    <submittedName>
        <fullName evidence="3">Uncharacterized protein</fullName>
    </submittedName>
</protein>
<proteinExistence type="predicted"/>
<dbReference type="AlphaFoldDB" id="A0A7S2U5W5"/>